<organism evidence="3 4">
    <name type="scientific">Tectimicrobiota bacterium</name>
    <dbReference type="NCBI Taxonomy" id="2528274"/>
    <lineage>
        <taxon>Bacteria</taxon>
        <taxon>Pseudomonadati</taxon>
        <taxon>Nitrospinota/Tectimicrobiota group</taxon>
        <taxon>Candidatus Tectimicrobiota</taxon>
    </lineage>
</organism>
<name>A0A937W360_UNCTE</name>
<evidence type="ECO:0000313" key="3">
    <source>
        <dbReference type="EMBL" id="MBM3226068.1"/>
    </source>
</evidence>
<evidence type="ECO:0000313" key="4">
    <source>
        <dbReference type="Proteomes" id="UP000712673"/>
    </source>
</evidence>
<proteinExistence type="predicted"/>
<comment type="caution">
    <text evidence="3">The sequence shown here is derived from an EMBL/GenBank/DDBJ whole genome shotgun (WGS) entry which is preliminary data.</text>
</comment>
<dbReference type="InterPro" id="IPR050923">
    <property type="entry name" value="Cell_Proc_Reg/RNA_Proc"/>
</dbReference>
<dbReference type="CDD" id="cd00060">
    <property type="entry name" value="FHA"/>
    <property type="match status" value="1"/>
</dbReference>
<dbReference type="Pfam" id="PF00498">
    <property type="entry name" value="FHA"/>
    <property type="match status" value="1"/>
</dbReference>
<feature type="domain" description="FHA" evidence="2">
    <location>
        <begin position="87"/>
        <end position="141"/>
    </location>
</feature>
<dbReference type="InterPro" id="IPR000253">
    <property type="entry name" value="FHA_dom"/>
</dbReference>
<gene>
    <name evidence="3" type="ORF">FJZ47_20055</name>
</gene>
<dbReference type="InterPro" id="IPR008984">
    <property type="entry name" value="SMAD_FHA_dom_sf"/>
</dbReference>
<dbReference type="SUPFAM" id="SSF49879">
    <property type="entry name" value="SMAD/FHA domain"/>
    <property type="match status" value="1"/>
</dbReference>
<evidence type="ECO:0000259" key="2">
    <source>
        <dbReference type="PROSITE" id="PS50006"/>
    </source>
</evidence>
<dbReference type="Proteomes" id="UP000712673">
    <property type="component" value="Unassembled WGS sequence"/>
</dbReference>
<dbReference type="AlphaFoldDB" id="A0A937W360"/>
<dbReference type="PROSITE" id="PS50006">
    <property type="entry name" value="FHA_DOMAIN"/>
    <property type="match status" value="1"/>
</dbReference>
<feature type="compositionally biased region" description="Pro residues" evidence="1">
    <location>
        <begin position="46"/>
        <end position="60"/>
    </location>
</feature>
<dbReference type="PANTHER" id="PTHR23308">
    <property type="entry name" value="NUCLEAR INHIBITOR OF PROTEIN PHOSPHATASE-1"/>
    <property type="match status" value="1"/>
</dbReference>
<reference evidence="3" key="1">
    <citation type="submission" date="2019-03" db="EMBL/GenBank/DDBJ databases">
        <title>Lake Tanganyika Metagenome-Assembled Genomes (MAGs).</title>
        <authorList>
            <person name="Tran P."/>
        </authorList>
    </citation>
    <scope>NUCLEOTIDE SEQUENCE</scope>
    <source>
        <strain evidence="3">K_DeepCast_65m_m2_066</strain>
    </source>
</reference>
<feature type="region of interest" description="Disordered" evidence="1">
    <location>
        <begin position="22"/>
        <end position="62"/>
    </location>
</feature>
<dbReference type="SMART" id="SM00240">
    <property type="entry name" value="FHA"/>
    <property type="match status" value="1"/>
</dbReference>
<evidence type="ECO:0000256" key="1">
    <source>
        <dbReference type="SAM" id="MobiDB-lite"/>
    </source>
</evidence>
<sequence length="184" mass="20559">MQPHRPQNNAEMLRALADAADKWLRRPRNPQADEEVLEGVQRRQEPPPAEPEAPPAPTSPVLPSARLLRLVGQQAQESWELPTDRPVLVGRSGKQGSSLDIDLWPDASVSRRHALLWFDGEGWCIEDLRSTNGTFLDDLKIRGQRVTHVAMGTRVQCGRTLLLLAPDEDEKIPSAESQHDAQEC</sequence>
<dbReference type="Gene3D" id="2.60.200.20">
    <property type="match status" value="1"/>
</dbReference>
<dbReference type="EMBL" id="VGLS01000777">
    <property type="protein sequence ID" value="MBM3226068.1"/>
    <property type="molecule type" value="Genomic_DNA"/>
</dbReference>
<accession>A0A937W360</accession>
<protein>
    <submittedName>
        <fullName evidence="3">FHA domain-containing protein</fullName>
    </submittedName>
</protein>